<dbReference type="Gene3D" id="1.10.533.10">
    <property type="entry name" value="Death Domain, Fas"/>
    <property type="match status" value="1"/>
</dbReference>
<evidence type="ECO:0000313" key="2">
    <source>
        <dbReference type="EMBL" id="CAL1532029.1"/>
    </source>
</evidence>
<dbReference type="SUPFAM" id="SSF47986">
    <property type="entry name" value="DEATH domain"/>
    <property type="match status" value="1"/>
</dbReference>
<dbReference type="InterPro" id="IPR001315">
    <property type="entry name" value="CARD"/>
</dbReference>
<protein>
    <recommendedName>
        <fullName evidence="1">CARD domain-containing protein</fullName>
    </recommendedName>
</protein>
<dbReference type="CDD" id="cd01671">
    <property type="entry name" value="CARD"/>
    <property type="match status" value="1"/>
</dbReference>
<dbReference type="EMBL" id="CAXITT010000103">
    <property type="protein sequence ID" value="CAL1532029.1"/>
    <property type="molecule type" value="Genomic_DNA"/>
</dbReference>
<dbReference type="Proteomes" id="UP001497497">
    <property type="component" value="Unassembled WGS sequence"/>
</dbReference>
<dbReference type="PROSITE" id="PS50209">
    <property type="entry name" value="CARD"/>
    <property type="match status" value="1"/>
</dbReference>
<organism evidence="2 3">
    <name type="scientific">Lymnaea stagnalis</name>
    <name type="common">Great pond snail</name>
    <name type="synonym">Helix stagnalis</name>
    <dbReference type="NCBI Taxonomy" id="6523"/>
    <lineage>
        <taxon>Eukaryota</taxon>
        <taxon>Metazoa</taxon>
        <taxon>Spiralia</taxon>
        <taxon>Lophotrochozoa</taxon>
        <taxon>Mollusca</taxon>
        <taxon>Gastropoda</taxon>
        <taxon>Heterobranchia</taxon>
        <taxon>Euthyneura</taxon>
        <taxon>Panpulmonata</taxon>
        <taxon>Hygrophila</taxon>
        <taxon>Lymnaeoidea</taxon>
        <taxon>Lymnaeidae</taxon>
        <taxon>Lymnaea</taxon>
    </lineage>
</organism>
<dbReference type="InterPro" id="IPR011029">
    <property type="entry name" value="DEATH-like_dom_sf"/>
</dbReference>
<sequence length="849" mass="96564">MVMPQPVTAMPSDNLTPTQLCSSVYPPDTLVLQQQQMQYNHPDILRHNLNNSIDQCVTLLQENSSMLFCSEDTMTKTAWHPPVKLLDQCDGLNHQTVCQGQHQTDLKQLDHCTEPLLQINVASKQSETLLVSPLQMNTPLLHMNNNVLPQLQNNEPNQCLDSNVYPQQFSEHLVPVSSVTPHSLSILPSQQNASVPQSNTNYQHDIDAIFASSETISISENEVPEIQDDSSEDIINAHFLVDYMTFRGKIDADDPDFKQLLEISNQRDRNEALLNHVLHSECEALDEALAHYHVYSEQFQDIITGVLSLESTLNIQRDQAYSSLTWEQVEGLVSSLFCKFLTDPTENSSNEVAFGYQYSLYVIGRMFSTEIVEKIGDYLSELEYARLAVSILRKIKPHQVFERSNELALSGITLCICIIYSGVSRLFALSLAHNGMVDTLTAHITESCIINNLTEKYMENMMTDFLRLIKNMAYHCEDKQHFKDSKTSEHVKRLPIRNNENVEIIVILILLNTLDEKEFNKLPDETKAIESMIKYMHRAIENKDTRSFHGISLCELTNGISKLALKFHKINMTHKVEVLSALCKMLHHTDPKEHISSSICLRALMSEADIRMKLKEFPQILSAMEGLMRNSSISVRKYVEEALKPIHFCMSDDTGEEKEKRVLFHNTEFSEGPISVDVQASGVANAVVCPTAYHHQKCVNPELKMLLQNQDLLTPETGLSHITQVPLITNYFVNVQYNKIKNAVKQEEKFTAKGKSEKIKPEDEDKVLKNWEYLLEELDATHIVDSMFAKKIFDLNDKREIIEPASRQKRTEILLKKLLNAGPGPAFETFITVLEADHSHIAKKLTETL</sequence>
<dbReference type="AlphaFoldDB" id="A0AAV2HFE2"/>
<name>A0AAV2HFE2_LYMST</name>
<dbReference type="GO" id="GO:0042981">
    <property type="term" value="P:regulation of apoptotic process"/>
    <property type="evidence" value="ECO:0007669"/>
    <property type="project" value="InterPro"/>
</dbReference>
<dbReference type="InterPro" id="IPR016024">
    <property type="entry name" value="ARM-type_fold"/>
</dbReference>
<evidence type="ECO:0000259" key="1">
    <source>
        <dbReference type="PROSITE" id="PS50209"/>
    </source>
</evidence>
<proteinExistence type="predicted"/>
<feature type="domain" description="CARD" evidence="1">
    <location>
        <begin position="759"/>
        <end position="849"/>
    </location>
</feature>
<gene>
    <name evidence="2" type="ORF">GSLYS_00006108001</name>
</gene>
<reference evidence="2 3" key="1">
    <citation type="submission" date="2024-04" db="EMBL/GenBank/DDBJ databases">
        <authorList>
            <consortium name="Genoscope - CEA"/>
            <person name="William W."/>
        </authorList>
    </citation>
    <scope>NUCLEOTIDE SEQUENCE [LARGE SCALE GENOMIC DNA]</scope>
</reference>
<accession>A0AAV2HFE2</accession>
<keyword evidence="3" id="KW-1185">Reference proteome</keyword>
<comment type="caution">
    <text evidence="2">The sequence shown here is derived from an EMBL/GenBank/DDBJ whole genome shotgun (WGS) entry which is preliminary data.</text>
</comment>
<evidence type="ECO:0000313" key="3">
    <source>
        <dbReference type="Proteomes" id="UP001497497"/>
    </source>
</evidence>
<dbReference type="SUPFAM" id="SSF48371">
    <property type="entry name" value="ARM repeat"/>
    <property type="match status" value="1"/>
</dbReference>
<dbReference type="Pfam" id="PF00619">
    <property type="entry name" value="CARD"/>
    <property type="match status" value="1"/>
</dbReference>